<accession>A0A3R9ZV17</accession>
<dbReference type="InterPro" id="IPR029069">
    <property type="entry name" value="HotDog_dom_sf"/>
</dbReference>
<dbReference type="InterPro" id="IPR042171">
    <property type="entry name" value="Acyl-CoA_hotdog"/>
</dbReference>
<dbReference type="InterPro" id="IPR049449">
    <property type="entry name" value="TesB_ACOT8-like_N"/>
</dbReference>
<evidence type="ECO:0000256" key="7">
    <source>
        <dbReference type="ARBA" id="ARBA00071120"/>
    </source>
</evidence>
<dbReference type="Proteomes" id="UP000278398">
    <property type="component" value="Unassembled WGS sequence"/>
</dbReference>
<evidence type="ECO:0000256" key="1">
    <source>
        <dbReference type="ARBA" id="ARBA00006538"/>
    </source>
</evidence>
<dbReference type="InterPro" id="IPR025652">
    <property type="entry name" value="TesB_C"/>
</dbReference>
<comment type="subunit">
    <text evidence="2">Homotetramer.</text>
</comment>
<dbReference type="FunFam" id="2.40.160.210:FF:000001">
    <property type="entry name" value="Acyl-CoA thioesterase II"/>
    <property type="match status" value="1"/>
</dbReference>
<dbReference type="SUPFAM" id="SSF54637">
    <property type="entry name" value="Thioesterase/thiol ester dehydrase-isomerase"/>
    <property type="match status" value="2"/>
</dbReference>
<dbReference type="PANTHER" id="PTHR11066:SF34">
    <property type="entry name" value="ACYL-COENZYME A THIOESTERASE 8"/>
    <property type="match status" value="1"/>
</dbReference>
<dbReference type="CDD" id="cd03445">
    <property type="entry name" value="Thioesterase_II_repeat2"/>
    <property type="match status" value="1"/>
</dbReference>
<proteinExistence type="inferred from homology"/>
<dbReference type="Pfam" id="PF02551">
    <property type="entry name" value="Acyl_CoA_thio"/>
    <property type="match status" value="1"/>
</dbReference>
<dbReference type="GO" id="GO:0006637">
    <property type="term" value="P:acyl-CoA metabolic process"/>
    <property type="evidence" value="ECO:0007669"/>
    <property type="project" value="InterPro"/>
</dbReference>
<protein>
    <recommendedName>
        <fullName evidence="7">Acyl-CoA thioesterase 2</fullName>
        <ecNumber evidence="5">3.1.2.20</ecNumber>
    </recommendedName>
    <alternativeName>
        <fullName evidence="8">Thioesterase II</fullName>
    </alternativeName>
</protein>
<evidence type="ECO:0000256" key="5">
    <source>
        <dbReference type="ARBA" id="ARBA00038894"/>
    </source>
</evidence>
<dbReference type="InterPro" id="IPR003703">
    <property type="entry name" value="Acyl_CoA_thio"/>
</dbReference>
<dbReference type="OrthoDB" id="9781019at2"/>
<sequence length="288" mass="32616">MSSAMQELLSILDLERLEHNLFRGRSPQTAWQRVFGGQTIGQALVAAQRTVDPARRVHSLHGYFMRPGDTKVPIVYEVDRIRDGLSFNTRRVVAIQHGHAIFSLEASFQLVEEGLDHQVPMPLDVPPPEDLKTQRELLETVDGVPEVIRRFWARDRPLEIKPVAIEHYVSREKLPPHQNIWIRATGPVPAEWPIQSAILAYLSDMTLLDTSTFPHGRAIFDPDLQVASLDHAMWFHRDDPLDDWLLYTQDSPSSSGSRGLSRGSLYNRKGLLIASVAQEGLIRLRSKA</sequence>
<name>A0A3R9ZV17_9HYPH</name>
<evidence type="ECO:0000256" key="8">
    <source>
        <dbReference type="ARBA" id="ARBA00079653"/>
    </source>
</evidence>
<feature type="domain" description="Acyl-CoA thioesterase 2 C-terminal" evidence="9">
    <location>
        <begin position="154"/>
        <end position="281"/>
    </location>
</feature>
<dbReference type="CDD" id="cd03444">
    <property type="entry name" value="Thioesterase_II_repeat1"/>
    <property type="match status" value="1"/>
</dbReference>
<evidence type="ECO:0000256" key="4">
    <source>
        <dbReference type="ARBA" id="ARBA00023098"/>
    </source>
</evidence>
<dbReference type="Pfam" id="PF13622">
    <property type="entry name" value="4HBT_3"/>
    <property type="match status" value="1"/>
</dbReference>
<keyword evidence="3" id="KW-0378">Hydrolase</keyword>
<evidence type="ECO:0000313" key="11">
    <source>
        <dbReference type="EMBL" id="RST88357.1"/>
    </source>
</evidence>
<evidence type="ECO:0000259" key="9">
    <source>
        <dbReference type="Pfam" id="PF02551"/>
    </source>
</evidence>
<organism evidence="11 12">
    <name type="scientific">Aquibium carbonis</name>
    <dbReference type="NCBI Taxonomy" id="2495581"/>
    <lineage>
        <taxon>Bacteria</taxon>
        <taxon>Pseudomonadati</taxon>
        <taxon>Pseudomonadota</taxon>
        <taxon>Alphaproteobacteria</taxon>
        <taxon>Hyphomicrobiales</taxon>
        <taxon>Phyllobacteriaceae</taxon>
        <taxon>Aquibium</taxon>
    </lineage>
</organism>
<evidence type="ECO:0000256" key="6">
    <source>
        <dbReference type="ARBA" id="ARBA00050943"/>
    </source>
</evidence>
<comment type="caution">
    <text evidence="11">The sequence shown here is derived from an EMBL/GenBank/DDBJ whole genome shotgun (WGS) entry which is preliminary data.</text>
</comment>
<dbReference type="GO" id="GO:0009062">
    <property type="term" value="P:fatty acid catabolic process"/>
    <property type="evidence" value="ECO:0007669"/>
    <property type="project" value="TreeGrafter"/>
</dbReference>
<dbReference type="GO" id="GO:0047617">
    <property type="term" value="F:fatty acyl-CoA hydrolase activity"/>
    <property type="evidence" value="ECO:0007669"/>
    <property type="project" value="UniProtKB-EC"/>
</dbReference>
<dbReference type="EC" id="3.1.2.20" evidence="5"/>
<reference evidence="11 12" key="1">
    <citation type="submission" date="2018-12" db="EMBL/GenBank/DDBJ databases">
        <title>Mesorhizobium carbonis sp. nov., isolated from coal mine water.</title>
        <authorList>
            <person name="Xin W."/>
            <person name="Xu Z."/>
            <person name="Xiang F."/>
            <person name="Zhang J."/>
            <person name="Xi L."/>
            <person name="Liu J."/>
        </authorList>
    </citation>
    <scope>NUCLEOTIDE SEQUENCE [LARGE SCALE GENOMIC DNA]</scope>
    <source>
        <strain evidence="11 12">B2.3</strain>
    </source>
</reference>
<feature type="domain" description="Acyl-CoA thioesterase-like N-terminal HotDog" evidence="10">
    <location>
        <begin position="31"/>
        <end position="109"/>
    </location>
</feature>
<comment type="similarity">
    <text evidence="1">Belongs to the C/M/P thioester hydrolase family.</text>
</comment>
<dbReference type="Gene3D" id="2.40.160.210">
    <property type="entry name" value="Acyl-CoA thioesterase, double hotdog domain"/>
    <property type="match status" value="1"/>
</dbReference>
<keyword evidence="4" id="KW-0443">Lipid metabolism</keyword>
<dbReference type="PANTHER" id="PTHR11066">
    <property type="entry name" value="ACYL-COA THIOESTERASE"/>
    <property type="match status" value="1"/>
</dbReference>
<dbReference type="EMBL" id="RWKW01000002">
    <property type="protein sequence ID" value="RST88357.1"/>
    <property type="molecule type" value="Genomic_DNA"/>
</dbReference>
<dbReference type="RefSeq" id="WP_126697631.1">
    <property type="nucleotide sequence ID" value="NZ_RWKW01000002.1"/>
</dbReference>
<evidence type="ECO:0000259" key="10">
    <source>
        <dbReference type="Pfam" id="PF13622"/>
    </source>
</evidence>
<evidence type="ECO:0000313" key="12">
    <source>
        <dbReference type="Proteomes" id="UP000278398"/>
    </source>
</evidence>
<keyword evidence="12" id="KW-1185">Reference proteome</keyword>
<evidence type="ECO:0000256" key="2">
    <source>
        <dbReference type="ARBA" id="ARBA00011881"/>
    </source>
</evidence>
<evidence type="ECO:0000256" key="3">
    <source>
        <dbReference type="ARBA" id="ARBA00022801"/>
    </source>
</evidence>
<dbReference type="AlphaFoldDB" id="A0A3R9ZV17"/>
<gene>
    <name evidence="11" type="ORF">EJC49_01275</name>
</gene>
<comment type="catalytic activity">
    <reaction evidence="6">
        <text>a fatty acyl-CoA + H2O = a fatty acid + CoA + H(+)</text>
        <dbReference type="Rhea" id="RHEA:16781"/>
        <dbReference type="ChEBI" id="CHEBI:15377"/>
        <dbReference type="ChEBI" id="CHEBI:15378"/>
        <dbReference type="ChEBI" id="CHEBI:28868"/>
        <dbReference type="ChEBI" id="CHEBI:57287"/>
        <dbReference type="ChEBI" id="CHEBI:77636"/>
        <dbReference type="EC" id="3.1.2.20"/>
    </reaction>
    <physiologicalReaction direction="left-to-right" evidence="6">
        <dbReference type="Rhea" id="RHEA:16782"/>
    </physiologicalReaction>
</comment>